<accession>A0A6J5WZU4</accession>
<protein>
    <submittedName>
        <fullName evidence="1">Uncharacterized protein</fullName>
    </submittedName>
</protein>
<sequence>MAIDKCYMLQLGKIDFQLLCSNLERLILNYSIAGNAAKRLPKRDLVNNTVMAEVNEAVVVALGNDDQGTYRWDFKNYGLIEDSGRI</sequence>
<evidence type="ECO:0000313" key="1">
    <source>
        <dbReference type="EMBL" id="CAB4304038.1"/>
    </source>
</evidence>
<name>A0A6J5WZU4_PRUAR</name>
<dbReference type="Proteomes" id="UP000507245">
    <property type="component" value="Unassembled WGS sequence"/>
</dbReference>
<proteinExistence type="predicted"/>
<dbReference type="EMBL" id="CAEKKB010000003">
    <property type="protein sequence ID" value="CAB4304038.1"/>
    <property type="molecule type" value="Genomic_DNA"/>
</dbReference>
<gene>
    <name evidence="1" type="ORF">ORAREDHAP_LOCUS21195</name>
</gene>
<dbReference type="AlphaFoldDB" id="A0A6J5WZU4"/>
<organism evidence="1 2">
    <name type="scientific">Prunus armeniaca</name>
    <name type="common">Apricot</name>
    <name type="synonym">Armeniaca vulgaris</name>
    <dbReference type="NCBI Taxonomy" id="36596"/>
    <lineage>
        <taxon>Eukaryota</taxon>
        <taxon>Viridiplantae</taxon>
        <taxon>Streptophyta</taxon>
        <taxon>Embryophyta</taxon>
        <taxon>Tracheophyta</taxon>
        <taxon>Spermatophyta</taxon>
        <taxon>Magnoliopsida</taxon>
        <taxon>eudicotyledons</taxon>
        <taxon>Gunneridae</taxon>
        <taxon>Pentapetalae</taxon>
        <taxon>rosids</taxon>
        <taxon>fabids</taxon>
        <taxon>Rosales</taxon>
        <taxon>Rosaceae</taxon>
        <taxon>Amygdaloideae</taxon>
        <taxon>Amygdaleae</taxon>
        <taxon>Prunus</taxon>
    </lineage>
</organism>
<evidence type="ECO:0000313" key="2">
    <source>
        <dbReference type="Proteomes" id="UP000507245"/>
    </source>
</evidence>
<keyword evidence="2" id="KW-1185">Reference proteome</keyword>
<reference evidence="2" key="1">
    <citation type="journal article" date="2020" name="Genome Biol.">
        <title>Gamete binning: chromosome-level and haplotype-resolved genome assembly enabled by high-throughput single-cell sequencing of gamete genomes.</title>
        <authorList>
            <person name="Campoy J.A."/>
            <person name="Sun H."/>
            <person name="Goel M."/>
            <person name="Jiao W.-B."/>
            <person name="Folz-Donahue K."/>
            <person name="Wang N."/>
            <person name="Rubio M."/>
            <person name="Liu C."/>
            <person name="Kukat C."/>
            <person name="Ruiz D."/>
            <person name="Huettel B."/>
            <person name="Schneeberger K."/>
        </authorList>
    </citation>
    <scope>NUCLEOTIDE SEQUENCE [LARGE SCALE GENOMIC DNA]</scope>
    <source>
        <strain evidence="2">cv. Rojo Pasion</strain>
    </source>
</reference>